<evidence type="ECO:0000313" key="3">
    <source>
        <dbReference type="Proteomes" id="UP000261080"/>
    </source>
</evidence>
<comment type="caution">
    <text evidence="2">The sequence shown here is derived from an EMBL/GenBank/DDBJ whole genome shotgun (WGS) entry which is preliminary data.</text>
</comment>
<dbReference type="Gene3D" id="1.10.150.650">
    <property type="match status" value="1"/>
</dbReference>
<dbReference type="Gene3D" id="3.20.20.140">
    <property type="entry name" value="Metal-dependent hydrolases"/>
    <property type="match status" value="1"/>
</dbReference>
<dbReference type="GO" id="GO:0004534">
    <property type="term" value="F:5'-3' RNA exonuclease activity"/>
    <property type="evidence" value="ECO:0007669"/>
    <property type="project" value="TreeGrafter"/>
</dbReference>
<dbReference type="InterPro" id="IPR003141">
    <property type="entry name" value="Pol/His_phosphatase_N"/>
</dbReference>
<dbReference type="EMBL" id="QVLX01000013">
    <property type="protein sequence ID" value="RGE84619.1"/>
    <property type="molecule type" value="Genomic_DNA"/>
</dbReference>
<dbReference type="Pfam" id="PF02811">
    <property type="entry name" value="PHP"/>
    <property type="match status" value="1"/>
</dbReference>
<organism evidence="2 3">
    <name type="scientific">Sellimonas intestinalis</name>
    <dbReference type="NCBI Taxonomy" id="1653434"/>
    <lineage>
        <taxon>Bacteria</taxon>
        <taxon>Bacillati</taxon>
        <taxon>Bacillota</taxon>
        <taxon>Clostridia</taxon>
        <taxon>Lachnospirales</taxon>
        <taxon>Lachnospiraceae</taxon>
        <taxon>Sellimonas</taxon>
    </lineage>
</organism>
<dbReference type="RefSeq" id="WP_051411968.1">
    <property type="nucleotide sequence ID" value="NZ_CP094681.1"/>
</dbReference>
<dbReference type="InterPro" id="IPR016195">
    <property type="entry name" value="Pol/histidinol_Pase-like"/>
</dbReference>
<name>A0A3E3JYF8_9FIRM</name>
<dbReference type="GeneID" id="97194569"/>
<dbReference type="PANTHER" id="PTHR42924:SF3">
    <property type="entry name" value="POLYMERASE_HISTIDINOL PHOSPHATASE N-TERMINAL DOMAIN-CONTAINING PROTEIN"/>
    <property type="match status" value="1"/>
</dbReference>
<evidence type="ECO:0000259" key="1">
    <source>
        <dbReference type="SMART" id="SM00481"/>
    </source>
</evidence>
<reference evidence="2 3" key="1">
    <citation type="submission" date="2018-08" db="EMBL/GenBank/DDBJ databases">
        <title>A genome reference for cultivated species of the human gut microbiota.</title>
        <authorList>
            <person name="Zou Y."/>
            <person name="Xue W."/>
            <person name="Luo G."/>
        </authorList>
    </citation>
    <scope>NUCLEOTIDE SEQUENCE [LARGE SCALE GENOMIC DNA]</scope>
    <source>
        <strain evidence="2 3">AF37-2AT</strain>
    </source>
</reference>
<dbReference type="OrthoDB" id="9804333at2"/>
<dbReference type="CDD" id="cd07438">
    <property type="entry name" value="PHP_HisPPase_AMP"/>
    <property type="match status" value="1"/>
</dbReference>
<evidence type="ECO:0000313" key="2">
    <source>
        <dbReference type="EMBL" id="RGE84619.1"/>
    </source>
</evidence>
<dbReference type="SMART" id="SM00481">
    <property type="entry name" value="POLIIIAc"/>
    <property type="match status" value="1"/>
</dbReference>
<feature type="domain" description="Polymerase/histidinol phosphatase N-terminal" evidence="1">
    <location>
        <begin position="10"/>
        <end position="75"/>
    </location>
</feature>
<dbReference type="AlphaFoldDB" id="A0A3E3JYF8"/>
<protein>
    <submittedName>
        <fullName evidence="2">PHP domain-containing protein</fullName>
    </submittedName>
</protein>
<proteinExistence type="predicted"/>
<dbReference type="PANTHER" id="PTHR42924">
    <property type="entry name" value="EXONUCLEASE"/>
    <property type="match status" value="1"/>
</dbReference>
<dbReference type="InterPro" id="IPR052018">
    <property type="entry name" value="PHP_domain"/>
</dbReference>
<dbReference type="GO" id="GO:0035312">
    <property type="term" value="F:5'-3' DNA exonuclease activity"/>
    <property type="evidence" value="ECO:0007669"/>
    <property type="project" value="TreeGrafter"/>
</dbReference>
<dbReference type="SUPFAM" id="SSF89550">
    <property type="entry name" value="PHP domain-like"/>
    <property type="match status" value="1"/>
</dbReference>
<gene>
    <name evidence="2" type="ORF">DW016_14845</name>
</gene>
<accession>A0A3E3JYF8</accession>
<sequence>MTHTRYNNYVDLHLHTTASDGRLLPSELVEQAIIKGRSAIAITDHDTTAGINSAIATASNHNIEVIAGVEFSVQFVPTMHILALYVDIENIDLKKELNRLEKVRCRLIAKAFYRIRQFGINISPYKLREVVGAITISNLKMYLISENMISKGSDIDIALQDILNDWKKALPSPKECISLIHKCGGLAFLAHPILLGYSNEMLETIICNLKQWGLDGIEVEHPAHSSVERKQLDKMLQKYSLIKSGGSDYHGNKYNMDETIEISHDILKQIKFLRKEKYDV</sequence>
<keyword evidence="3" id="KW-1185">Reference proteome</keyword>
<dbReference type="Proteomes" id="UP000261080">
    <property type="component" value="Unassembled WGS sequence"/>
</dbReference>
<dbReference type="InterPro" id="IPR004013">
    <property type="entry name" value="PHP_dom"/>
</dbReference>